<dbReference type="Gene3D" id="2.60.120.620">
    <property type="entry name" value="q2cbj1_9rhob like domain"/>
    <property type="match status" value="1"/>
</dbReference>
<reference evidence="1 2" key="1">
    <citation type="submission" date="2019-10" db="EMBL/GenBank/DDBJ databases">
        <title>Complete genome sequence of Vibrio sp. strain THAF100, isolated from non-filtered water from the water column of tank 6 of a marine aquarium containing stony-coral fragments. Water maintained at 26 degree C.</title>
        <authorList>
            <person name="Ruckert C."/>
            <person name="Franco A."/>
            <person name="Kalinowski J."/>
            <person name="Glaeser S."/>
        </authorList>
    </citation>
    <scope>NUCLEOTIDE SEQUENCE [LARGE SCALE GENOMIC DNA]</scope>
    <source>
        <strain evidence="1 2">THAF100</strain>
    </source>
</reference>
<proteinExistence type="predicted"/>
<evidence type="ECO:0000313" key="2">
    <source>
        <dbReference type="Proteomes" id="UP000326936"/>
    </source>
</evidence>
<gene>
    <name evidence="1" type="ORF">FIV01_00135</name>
</gene>
<dbReference type="InterPro" id="IPR011990">
    <property type="entry name" value="TPR-like_helical_dom_sf"/>
</dbReference>
<dbReference type="KEGG" id="vaq:FIV01_00135"/>
<protein>
    <recommendedName>
        <fullName evidence="3">Phytanoyl-CoA dioxygenase (PhyH)</fullName>
    </recommendedName>
</protein>
<accession>A0A5P9CG86</accession>
<name>A0A5P9CG86_9VIBR</name>
<dbReference type="RefSeq" id="WP_152429207.1">
    <property type="nucleotide sequence ID" value="NZ_CBCSDK010000020.1"/>
</dbReference>
<sequence length="456" mass="51605">MVLNKLRKKIGNKILPDNDRPQKIKKEYESKLEITRKKNDKIITSILKHSGVLVKQGEFSSAEMLLKLIESDLSKNERYLLTLGNCLFSLHKFKKAEVCFRALNEMKPENSRYVERIADCLSGMDMHAKAVDTLRAIENPDNKILRRIEQHRILSRDYSDVTLSIMSKAKSLQSENALICEESERILSDLNQSGIAFSSVDALLGKDSKEFKEALAQFNDFCSKENVSERAKDISNTKDFNGDSGLNGIFKPSVISYKDYVGDINNGMPIFKLFSHKKIVNIANLYNGMASKICNLTMWYNPKLHPDNVNGRTGSQIWHRDQEDEKVFKCFIYFSDITKKSGATQYIKSTSVGSATCQQLHPFPNHTGYPHNKIIENNFKDDKIVTAEGKVGTIVMIDTSGFHRGGFTTENERRIGLCTYLRPITPLYKDVSTKVKITEPICGDDAVAYATHSDLT</sequence>
<evidence type="ECO:0008006" key="3">
    <source>
        <dbReference type="Google" id="ProtNLM"/>
    </source>
</evidence>
<dbReference type="OrthoDB" id="549482at2"/>
<dbReference type="EMBL" id="CP045350">
    <property type="protein sequence ID" value="QFT24873.1"/>
    <property type="molecule type" value="Genomic_DNA"/>
</dbReference>
<keyword evidence="2" id="KW-1185">Reference proteome</keyword>
<dbReference type="AlphaFoldDB" id="A0A5P9CG86"/>
<dbReference type="Gene3D" id="1.25.40.10">
    <property type="entry name" value="Tetratricopeptide repeat domain"/>
    <property type="match status" value="1"/>
</dbReference>
<dbReference type="SUPFAM" id="SSF51197">
    <property type="entry name" value="Clavaminate synthase-like"/>
    <property type="match status" value="1"/>
</dbReference>
<dbReference type="Proteomes" id="UP000326936">
    <property type="component" value="Chromosome"/>
</dbReference>
<organism evidence="1 2">
    <name type="scientific">Vibrio aquimaris</name>
    <dbReference type="NCBI Taxonomy" id="2587862"/>
    <lineage>
        <taxon>Bacteria</taxon>
        <taxon>Pseudomonadati</taxon>
        <taxon>Pseudomonadota</taxon>
        <taxon>Gammaproteobacteria</taxon>
        <taxon>Vibrionales</taxon>
        <taxon>Vibrionaceae</taxon>
        <taxon>Vibrio</taxon>
    </lineage>
</organism>
<dbReference type="SUPFAM" id="SSF48452">
    <property type="entry name" value="TPR-like"/>
    <property type="match status" value="1"/>
</dbReference>
<evidence type="ECO:0000313" key="1">
    <source>
        <dbReference type="EMBL" id="QFT24873.1"/>
    </source>
</evidence>